<dbReference type="Proteomes" id="UP001340816">
    <property type="component" value="Chromosome"/>
</dbReference>
<organism evidence="1 2">
    <name type="scientific">Streptomyces phaeochromogenes</name>
    <dbReference type="NCBI Taxonomy" id="1923"/>
    <lineage>
        <taxon>Bacteria</taxon>
        <taxon>Bacillati</taxon>
        <taxon>Actinomycetota</taxon>
        <taxon>Actinomycetes</taxon>
        <taxon>Kitasatosporales</taxon>
        <taxon>Streptomycetaceae</taxon>
        <taxon>Streptomyces</taxon>
        <taxon>Streptomyces phaeochromogenes group</taxon>
    </lineage>
</organism>
<reference evidence="1 2" key="1">
    <citation type="submission" date="2022-10" db="EMBL/GenBank/DDBJ databases">
        <title>The complete genomes of actinobacterial strains from the NBC collection.</title>
        <authorList>
            <person name="Joergensen T.S."/>
            <person name="Alvarez Arevalo M."/>
            <person name="Sterndorff E.B."/>
            <person name="Faurdal D."/>
            <person name="Vuksanovic O."/>
            <person name="Mourched A.-S."/>
            <person name="Charusanti P."/>
            <person name="Shaw S."/>
            <person name="Blin K."/>
            <person name="Weber T."/>
        </authorList>
    </citation>
    <scope>NUCLEOTIDE SEQUENCE [LARGE SCALE GENOMIC DNA]</scope>
    <source>
        <strain evidence="1 2">NBC 01752</strain>
    </source>
</reference>
<dbReference type="RefSeq" id="WP_326761993.1">
    <property type="nucleotide sequence ID" value="NZ_CP109135.1"/>
</dbReference>
<evidence type="ECO:0000313" key="1">
    <source>
        <dbReference type="EMBL" id="WSD20190.1"/>
    </source>
</evidence>
<keyword evidence="2" id="KW-1185">Reference proteome</keyword>
<sequence>MTVTQRAAPMSVPPRALRLPCTAIGLTVDAAGVTVDAALTGTSAVAQGITRDPPASPTTLDSNACAGFAAVARATRVELART</sequence>
<evidence type="ECO:0000313" key="2">
    <source>
        <dbReference type="Proteomes" id="UP001340816"/>
    </source>
</evidence>
<protein>
    <submittedName>
        <fullName evidence="1">Uncharacterized protein</fullName>
    </submittedName>
</protein>
<name>A0ABZ1HNK3_STRPH</name>
<gene>
    <name evidence="1" type="ORF">OHB35_47005</name>
</gene>
<dbReference type="EMBL" id="CP109135">
    <property type="protein sequence ID" value="WSD20190.1"/>
    <property type="molecule type" value="Genomic_DNA"/>
</dbReference>
<proteinExistence type="predicted"/>
<accession>A0ABZ1HNK3</accession>